<dbReference type="KEGG" id="mro:MROS_0572"/>
<keyword evidence="3" id="KW-1185">Reference proteome</keyword>
<dbReference type="PIRSF" id="PIRSF038896">
    <property type="entry name" value="NAPE-PLD"/>
    <property type="match status" value="1"/>
</dbReference>
<dbReference type="InterPro" id="IPR036866">
    <property type="entry name" value="RibonucZ/Hydroxyglut_hydro"/>
</dbReference>
<dbReference type="eggNOG" id="COG2220">
    <property type="taxonomic scope" value="Bacteria"/>
</dbReference>
<dbReference type="Pfam" id="PF12706">
    <property type="entry name" value="Lactamase_B_2"/>
    <property type="match status" value="1"/>
</dbReference>
<dbReference type="PANTHER" id="PTHR15032:SF4">
    <property type="entry name" value="N-ACYL-PHOSPHATIDYLETHANOLAMINE-HYDROLYZING PHOSPHOLIPASE D"/>
    <property type="match status" value="1"/>
</dbReference>
<dbReference type="HOGENOM" id="CLU_020884_1_3_10"/>
<dbReference type="InterPro" id="IPR024884">
    <property type="entry name" value="NAPE-PLD"/>
</dbReference>
<dbReference type="SUPFAM" id="SSF56281">
    <property type="entry name" value="Metallo-hydrolase/oxidoreductase"/>
    <property type="match status" value="1"/>
</dbReference>
<accession>I6Z3U4</accession>
<dbReference type="PATRIC" id="fig|1191523.3.peg.595"/>
<dbReference type="GO" id="GO:0008270">
    <property type="term" value="F:zinc ion binding"/>
    <property type="evidence" value="ECO:0007669"/>
    <property type="project" value="InterPro"/>
</dbReference>
<gene>
    <name evidence="2" type="ordered locus">MROS_0572</name>
</gene>
<feature type="domain" description="Metallo-beta-lactamase" evidence="1">
    <location>
        <begin position="2"/>
        <end position="192"/>
    </location>
</feature>
<evidence type="ECO:0000259" key="1">
    <source>
        <dbReference type="Pfam" id="PF12706"/>
    </source>
</evidence>
<dbReference type="Gene3D" id="3.60.15.10">
    <property type="entry name" value="Ribonuclease Z/Hydroxyacylglutathione hydrolase-like"/>
    <property type="match status" value="1"/>
</dbReference>
<dbReference type="InterPro" id="IPR001279">
    <property type="entry name" value="Metallo-B-lactamas"/>
</dbReference>
<dbReference type="EMBL" id="CP003557">
    <property type="protein sequence ID" value="AFN73815.1"/>
    <property type="molecule type" value="Genomic_DNA"/>
</dbReference>
<name>I6Z3U4_MELRP</name>
<sequence>MTDPVLAKRISLFGPSRYNGDAPVEIDQIPQLDIVVISHNHYDHLNRRTIEKLRDRVKRFVAPLGVGAQLIKWGVPAEKIVEMDWWDELTIDGLFVACTPSQHFSGRGLFDRDKTLWASFILKGASHKIYFSGDSGYFKGFERIGQKYGPFDITFLECGAYDSSWHHIHMFPEETIQAHLDLEGKVLHPIHWGTFNLALHDWYEPMERFLAEANRKGIQYATPIVGESTLYPNRLPQKNWWRLKEPEQIKYESNVGFQNKITISKSINSI</sequence>
<dbReference type="PANTHER" id="PTHR15032">
    <property type="entry name" value="N-ACYL-PHOSPHATIDYLETHANOLAMINE-HYDROLYZING PHOSPHOLIPASE D"/>
    <property type="match status" value="1"/>
</dbReference>
<proteinExistence type="predicted"/>
<dbReference type="GO" id="GO:0005737">
    <property type="term" value="C:cytoplasm"/>
    <property type="evidence" value="ECO:0007669"/>
    <property type="project" value="TreeGrafter"/>
</dbReference>
<reference evidence="2 3" key="1">
    <citation type="journal article" date="2013" name="PLoS ONE">
        <title>Genomic analysis of Melioribacter roseus, facultatively anaerobic organotrophic bacterium representing a novel deep lineage within Bacteriodetes/Chlorobi group.</title>
        <authorList>
            <person name="Kadnikov V.V."/>
            <person name="Mardanov A.V."/>
            <person name="Podosokorskaya O.A."/>
            <person name="Gavrilov S.N."/>
            <person name="Kublanov I.V."/>
            <person name="Beletsky A.V."/>
            <person name="Bonch-Osmolovskaya E.A."/>
            <person name="Ravin N.V."/>
        </authorList>
    </citation>
    <scope>NUCLEOTIDE SEQUENCE [LARGE SCALE GENOMIC DNA]</scope>
    <source>
        <strain evidence="3">JCM 17771 / P3M-2</strain>
    </source>
</reference>
<organism evidence="2 3">
    <name type="scientific">Melioribacter roseus (strain DSM 23840 / JCM 17771 / VKM B-2668 / P3M-2)</name>
    <dbReference type="NCBI Taxonomy" id="1191523"/>
    <lineage>
        <taxon>Bacteria</taxon>
        <taxon>Pseudomonadati</taxon>
        <taxon>Ignavibacteriota</taxon>
        <taxon>Ignavibacteria</taxon>
        <taxon>Ignavibacteriales</taxon>
        <taxon>Melioribacteraceae</taxon>
        <taxon>Melioribacter</taxon>
    </lineage>
</organism>
<dbReference type="GO" id="GO:0070290">
    <property type="term" value="F:N-acylphosphatidylethanolamine-specific phospholipase D activity"/>
    <property type="evidence" value="ECO:0007669"/>
    <property type="project" value="InterPro"/>
</dbReference>
<dbReference type="AlphaFoldDB" id="I6Z3U4"/>
<dbReference type="Proteomes" id="UP000009011">
    <property type="component" value="Chromosome"/>
</dbReference>
<dbReference type="STRING" id="1191523.MROS_0572"/>
<evidence type="ECO:0000313" key="3">
    <source>
        <dbReference type="Proteomes" id="UP000009011"/>
    </source>
</evidence>
<evidence type="ECO:0000313" key="2">
    <source>
        <dbReference type="EMBL" id="AFN73815.1"/>
    </source>
</evidence>
<protein>
    <submittedName>
        <fullName evidence="2">Outer membrane protein romA</fullName>
    </submittedName>
</protein>